<dbReference type="GO" id="GO:0004252">
    <property type="term" value="F:serine-type endopeptidase activity"/>
    <property type="evidence" value="ECO:0007669"/>
    <property type="project" value="UniProtKB-UniRule"/>
</dbReference>
<feature type="active site" evidence="14">
    <location>
        <position position="582"/>
    </location>
</feature>
<dbReference type="InterPro" id="IPR027417">
    <property type="entry name" value="P-loop_NTPase"/>
</dbReference>
<organism evidence="18 19">
    <name type="scientific">Methanobrevibacter filiformis</name>
    <dbReference type="NCBI Taxonomy" id="55758"/>
    <lineage>
        <taxon>Archaea</taxon>
        <taxon>Methanobacteriati</taxon>
        <taxon>Methanobacteriota</taxon>
        <taxon>Methanomada group</taxon>
        <taxon>Methanobacteria</taxon>
        <taxon>Methanobacteriales</taxon>
        <taxon>Methanobacteriaceae</taxon>
        <taxon>Methanobrevibacter</taxon>
    </lineage>
</organism>
<keyword evidence="19" id="KW-1185">Reference proteome</keyword>
<keyword evidence="6 15" id="KW-0812">Transmembrane</keyword>
<dbReference type="GO" id="GO:0006508">
    <property type="term" value="P:proteolysis"/>
    <property type="evidence" value="ECO:0007669"/>
    <property type="project" value="UniProtKB-KW"/>
</dbReference>
<evidence type="ECO:0000256" key="13">
    <source>
        <dbReference type="ARBA" id="ARBA00026070"/>
    </source>
</evidence>
<dbReference type="Gene3D" id="3.40.50.300">
    <property type="entry name" value="P-loop containing nucleotide triphosphate hydrolases"/>
    <property type="match status" value="1"/>
</dbReference>
<evidence type="ECO:0000313" key="18">
    <source>
        <dbReference type="EMBL" id="KZX10123.1"/>
    </source>
</evidence>
<dbReference type="EMBL" id="LWMT01000285">
    <property type="protein sequence ID" value="KZX10123.1"/>
    <property type="molecule type" value="Genomic_DNA"/>
</dbReference>
<feature type="compositionally biased region" description="Polar residues" evidence="16">
    <location>
        <begin position="60"/>
        <end position="69"/>
    </location>
</feature>
<dbReference type="Pfam" id="PF05362">
    <property type="entry name" value="Lon_C"/>
    <property type="match status" value="1"/>
</dbReference>
<feature type="region of interest" description="Disordered" evidence="16">
    <location>
        <begin position="1"/>
        <end position="75"/>
    </location>
</feature>
<dbReference type="PRINTS" id="PR00830">
    <property type="entry name" value="ENDOLAPTASE"/>
</dbReference>
<feature type="domain" description="Lon proteolytic" evidence="17">
    <location>
        <begin position="496"/>
        <end position="675"/>
    </location>
</feature>
<dbReference type="SUPFAM" id="SSF54211">
    <property type="entry name" value="Ribosomal protein S5 domain 2-like"/>
    <property type="match status" value="1"/>
</dbReference>
<evidence type="ECO:0000256" key="1">
    <source>
        <dbReference type="ARBA" id="ARBA00004651"/>
    </source>
</evidence>
<dbReference type="InterPro" id="IPR020568">
    <property type="entry name" value="Ribosomal_Su5_D2-typ_SF"/>
</dbReference>
<evidence type="ECO:0000256" key="12">
    <source>
        <dbReference type="ARBA" id="ARBA00023136"/>
    </source>
</evidence>
<dbReference type="InterPro" id="IPR003593">
    <property type="entry name" value="AAA+_ATPase"/>
</dbReference>
<keyword evidence="8 14" id="KW-0378">Hydrolase</keyword>
<keyword evidence="4 15" id="KW-1003">Cell membrane</keyword>
<evidence type="ECO:0000256" key="11">
    <source>
        <dbReference type="ARBA" id="ARBA00022989"/>
    </source>
</evidence>
<feature type="transmembrane region" description="Helical" evidence="15">
    <location>
        <begin position="192"/>
        <end position="211"/>
    </location>
</feature>
<feature type="active site" evidence="14">
    <location>
        <position position="625"/>
    </location>
</feature>
<evidence type="ECO:0000256" key="10">
    <source>
        <dbReference type="ARBA" id="ARBA00022840"/>
    </source>
</evidence>
<evidence type="ECO:0000256" key="8">
    <source>
        <dbReference type="ARBA" id="ARBA00022801"/>
    </source>
</evidence>
<keyword evidence="5 14" id="KW-0645">Protease</keyword>
<dbReference type="InterPro" id="IPR046843">
    <property type="entry name" value="LonB_AAA-LID"/>
</dbReference>
<protein>
    <recommendedName>
        <fullName evidence="3 15">Archaeal Lon protease</fullName>
        <ecNumber evidence="15">3.4.21.-</ecNumber>
    </recommendedName>
    <alternativeName>
        <fullName evidence="15">ATP-dependent protease La homolog</fullName>
    </alternativeName>
</protein>
<evidence type="ECO:0000256" key="16">
    <source>
        <dbReference type="SAM" id="MobiDB-lite"/>
    </source>
</evidence>
<comment type="function">
    <text evidence="15">ATP-dependent serine protease that mediates the selective degradation of mutant and abnormal proteins as well as certain short-lived regulatory proteins. Degrades polypeptides processively.</text>
</comment>
<dbReference type="GO" id="GO:0004176">
    <property type="term" value="F:ATP-dependent peptidase activity"/>
    <property type="evidence" value="ECO:0007669"/>
    <property type="project" value="UniProtKB-UniRule"/>
</dbReference>
<gene>
    <name evidence="18" type="primary">lon2</name>
    <name evidence="18" type="ORF">MBFIL_18710</name>
</gene>
<dbReference type="NCBIfam" id="TIGR00764">
    <property type="entry name" value="lon_rel"/>
    <property type="match status" value="1"/>
</dbReference>
<dbReference type="OrthoDB" id="64652at2157"/>
<evidence type="ECO:0000256" key="6">
    <source>
        <dbReference type="ARBA" id="ARBA00022692"/>
    </source>
</evidence>
<dbReference type="InterPro" id="IPR004663">
    <property type="entry name" value="Lon_arc"/>
</dbReference>
<dbReference type="PANTHER" id="PTHR10046">
    <property type="entry name" value="ATP DEPENDENT LON PROTEASE FAMILY MEMBER"/>
    <property type="match status" value="1"/>
</dbReference>
<evidence type="ECO:0000256" key="3">
    <source>
        <dbReference type="ARBA" id="ARBA00022016"/>
    </source>
</evidence>
<evidence type="ECO:0000313" key="19">
    <source>
        <dbReference type="Proteomes" id="UP000077066"/>
    </source>
</evidence>
<reference evidence="18 19" key="1">
    <citation type="submission" date="2016-04" db="EMBL/GenBank/DDBJ databases">
        <title>Genome sequence of Methanobrevibacter filiformis DSM 11501.</title>
        <authorList>
            <person name="Poehlein A."/>
            <person name="Seedorf H."/>
            <person name="Daniel R."/>
        </authorList>
    </citation>
    <scope>NUCLEOTIDE SEQUENCE [LARGE SCALE GENOMIC DNA]</scope>
    <source>
        <strain evidence="18 19">DSM 11501</strain>
    </source>
</reference>
<dbReference type="Proteomes" id="UP000077066">
    <property type="component" value="Unassembled WGS sequence"/>
</dbReference>
<feature type="transmembrane region" description="Helical" evidence="15">
    <location>
        <begin position="217"/>
        <end position="233"/>
    </location>
</feature>
<dbReference type="Pfam" id="PF00158">
    <property type="entry name" value="Sigma54_activat"/>
    <property type="match status" value="1"/>
</dbReference>
<dbReference type="InterPro" id="IPR000523">
    <property type="entry name" value="Mg_chelatse_chII-like_cat_dom"/>
</dbReference>
<feature type="compositionally biased region" description="Low complexity" evidence="16">
    <location>
        <begin position="16"/>
        <end position="29"/>
    </location>
</feature>
<keyword evidence="12 15" id="KW-0472">Membrane</keyword>
<comment type="caution">
    <text evidence="18">The sequence shown here is derived from an EMBL/GenBank/DDBJ whole genome shotgun (WGS) entry which is preliminary data.</text>
</comment>
<dbReference type="STRING" id="55758.MBFIL_18710"/>
<dbReference type="GO" id="GO:0005886">
    <property type="term" value="C:plasma membrane"/>
    <property type="evidence" value="ECO:0007669"/>
    <property type="project" value="UniProtKB-SubCell"/>
</dbReference>
<keyword evidence="11 15" id="KW-1133">Transmembrane helix</keyword>
<keyword evidence="10 15" id="KW-0067">ATP-binding</keyword>
<dbReference type="InterPro" id="IPR027065">
    <property type="entry name" value="Lon_Prtase"/>
</dbReference>
<dbReference type="Gene3D" id="1.10.8.60">
    <property type="match status" value="1"/>
</dbReference>
<dbReference type="SMART" id="SM00382">
    <property type="entry name" value="AAA"/>
    <property type="match status" value="1"/>
</dbReference>
<dbReference type="EC" id="3.4.21.-" evidence="15"/>
<comment type="subcellular location">
    <subcellularLocation>
        <location evidence="1 15">Cell membrane</location>
        <topology evidence="1 15">Multi-pass membrane protein</topology>
    </subcellularLocation>
</comment>
<dbReference type="InterPro" id="IPR008269">
    <property type="entry name" value="Lon_proteolytic"/>
</dbReference>
<dbReference type="GO" id="GO:0005524">
    <property type="term" value="F:ATP binding"/>
    <property type="evidence" value="ECO:0007669"/>
    <property type="project" value="UniProtKB-UniRule"/>
</dbReference>
<proteinExistence type="inferred from homology"/>
<evidence type="ECO:0000256" key="9">
    <source>
        <dbReference type="ARBA" id="ARBA00022825"/>
    </source>
</evidence>
<dbReference type="InterPro" id="IPR002078">
    <property type="entry name" value="Sigma_54_int"/>
</dbReference>
<evidence type="ECO:0000256" key="15">
    <source>
        <dbReference type="RuleBase" id="RU369001"/>
    </source>
</evidence>
<evidence type="ECO:0000259" key="17">
    <source>
        <dbReference type="PROSITE" id="PS51786"/>
    </source>
</evidence>
<dbReference type="CDD" id="cd00009">
    <property type="entry name" value="AAA"/>
    <property type="match status" value="1"/>
</dbReference>
<evidence type="ECO:0000256" key="14">
    <source>
        <dbReference type="PROSITE-ProRule" id="PRU01122"/>
    </source>
</evidence>
<evidence type="ECO:0000256" key="4">
    <source>
        <dbReference type="ARBA" id="ARBA00022475"/>
    </source>
</evidence>
<evidence type="ECO:0000256" key="5">
    <source>
        <dbReference type="ARBA" id="ARBA00022670"/>
    </source>
</evidence>
<feature type="compositionally biased region" description="Basic and acidic residues" evidence="16">
    <location>
        <begin position="30"/>
        <end position="42"/>
    </location>
</feature>
<keyword evidence="7 15" id="KW-0547">Nucleotide-binding</keyword>
<dbReference type="PATRIC" id="fig|55758.3.peg.2089"/>
<dbReference type="Pfam" id="PF01078">
    <property type="entry name" value="Mg_chelatase"/>
    <property type="match status" value="1"/>
</dbReference>
<accession>A0A165Z1A9</accession>
<dbReference type="GO" id="GO:0006355">
    <property type="term" value="P:regulation of DNA-templated transcription"/>
    <property type="evidence" value="ECO:0007669"/>
    <property type="project" value="InterPro"/>
</dbReference>
<comment type="similarity">
    <text evidence="2 15">Belongs to the peptidase S16 family. Archaeal LonB subfamily.</text>
</comment>
<dbReference type="GO" id="GO:0030163">
    <property type="term" value="P:protein catabolic process"/>
    <property type="evidence" value="ECO:0007669"/>
    <property type="project" value="UniProtKB-UniRule"/>
</dbReference>
<evidence type="ECO:0000256" key="7">
    <source>
        <dbReference type="ARBA" id="ARBA00022741"/>
    </source>
</evidence>
<evidence type="ECO:0000256" key="2">
    <source>
        <dbReference type="ARBA" id="ARBA00009579"/>
    </source>
</evidence>
<comment type="subunit">
    <text evidence="13 15">Homohexamer. Organized in a ring with a central cavity.</text>
</comment>
<dbReference type="Pfam" id="PF20436">
    <property type="entry name" value="LonB_AAA-LID"/>
    <property type="match status" value="1"/>
</dbReference>
<dbReference type="Gene3D" id="3.30.230.10">
    <property type="match status" value="1"/>
</dbReference>
<dbReference type="AlphaFoldDB" id="A0A165Z1A9"/>
<name>A0A165Z1A9_9EURY</name>
<sequence length="711" mass="77469">MGSKDNVNGEHDTIIDNDVNIDNNNNNNKESNEINNSEKEDNIETNETNEVNKNKEDTVIESNKNTQDEGSLGDVEGNIKPMIDYGKIKGSQDVEIPQLLIDQVIGHEDAIETIKKAAKQRRNVLLIGEPGVGKSMLAKGMAEMLPPEVLQDILVYPNPEDTNNPIIRLVPSGEGKKILKSSKSTVSNYDEWKTIIILFLMVGAVLVGFYFKRFWETAIIILLLFLVAALTKLPRNASVGPKLLVNNADKRFAPFIDATGAHAGALLGDVRHDPYQSGGLGTPAHERVEPGMIHKSNKGVLYIDEIGTMNMKTQQELLSAMQEKHYSITGQSETSSGAMVRSQPVPCDFVLVASGNIQVLEGMHIAMRSRIRGYGYEVFMKDYMEDTKENREKLVQFVAQEVKNDGRIPHFSSSALDEIIMEAKRRSGKKDALTLRLRELGGLIRAAGDFAKEQGADLVTAEHVVESKKFSRTLEQQIADRSIIQRKEYSVYNPKGGKIGIVNGLAVIGDRSGLISPIAAEAAPAQSTHEGKIIATGKLGEIARESVQNVSALIKKHTGTDISHYDIHVQFLQTYDGVEGDSASVSIAAAVISAIEEIPIDQTVALTGSLSVRGDVMPIGGATAKIEAAAEAGIKKVIIPRSNLKDVMIEKKYEEQIEIIPVDSLSEVLDNILVGGSRKNNLVKKMKAIGTAVAEKVPNTSIKGNIPNKSN</sequence>
<dbReference type="SUPFAM" id="SSF52540">
    <property type="entry name" value="P-loop containing nucleoside triphosphate hydrolases"/>
    <property type="match status" value="1"/>
</dbReference>
<dbReference type="InterPro" id="IPR014721">
    <property type="entry name" value="Ribsml_uS5_D2-typ_fold_subgr"/>
</dbReference>
<dbReference type="PROSITE" id="PS51786">
    <property type="entry name" value="LON_PROTEOLYTIC"/>
    <property type="match status" value="1"/>
</dbReference>
<keyword evidence="9 14" id="KW-0720">Serine protease</keyword>